<evidence type="ECO:0000256" key="2">
    <source>
        <dbReference type="ARBA" id="ARBA00008263"/>
    </source>
</evidence>
<dbReference type="GO" id="GO:0006265">
    <property type="term" value="P:DNA topological change"/>
    <property type="evidence" value="ECO:0007669"/>
    <property type="project" value="UniProtKB-UniRule"/>
</dbReference>
<keyword evidence="6 9" id="KW-0238">DNA-binding</keyword>
<dbReference type="InterPro" id="IPR035516">
    <property type="entry name" value="Gyrase/topoIV_suA_C"/>
</dbReference>
<comment type="caution">
    <text evidence="13">The sequence shown here is derived from an EMBL/GenBank/DDBJ whole genome shotgun (WGS) entry which is preliminary data.</text>
</comment>
<dbReference type="PROSITE" id="PS52040">
    <property type="entry name" value="TOPO_IIA"/>
    <property type="match status" value="1"/>
</dbReference>
<feature type="active site" description="O-(5'-phospho-DNA)-tyrosine intermediate" evidence="9 10">
    <location>
        <position position="130"/>
    </location>
</feature>
<dbReference type="HAMAP" id="MF_01897">
    <property type="entry name" value="GyrA"/>
    <property type="match status" value="1"/>
</dbReference>
<dbReference type="GO" id="GO:0005694">
    <property type="term" value="C:chromosome"/>
    <property type="evidence" value="ECO:0007669"/>
    <property type="project" value="InterPro"/>
</dbReference>
<comment type="similarity">
    <text evidence="2 9">Belongs to the type II topoisomerase GyrA/ParC subunit family.</text>
</comment>
<dbReference type="SUPFAM" id="SSF101904">
    <property type="entry name" value="GyrA/ParC C-terminal domain-like"/>
    <property type="match status" value="1"/>
</dbReference>
<keyword evidence="9" id="KW-0963">Cytoplasm</keyword>
<feature type="short sequence motif" description="GyrA-box" evidence="9">
    <location>
        <begin position="534"/>
        <end position="540"/>
    </location>
</feature>
<dbReference type="Gene3D" id="3.90.199.10">
    <property type="entry name" value="Topoisomerase II, domain 5"/>
    <property type="match status" value="1"/>
</dbReference>
<evidence type="ECO:0000256" key="7">
    <source>
        <dbReference type="ARBA" id="ARBA00023235"/>
    </source>
</evidence>
<dbReference type="InterPro" id="IPR006691">
    <property type="entry name" value="GyrA/parC_rep"/>
</dbReference>
<evidence type="ECO:0000259" key="12">
    <source>
        <dbReference type="PROSITE" id="PS52040"/>
    </source>
</evidence>
<dbReference type="NCBIfam" id="NF004044">
    <property type="entry name" value="PRK05561.1"/>
    <property type="match status" value="1"/>
</dbReference>
<evidence type="ECO:0000256" key="8">
    <source>
        <dbReference type="ARBA" id="ARBA00063644"/>
    </source>
</evidence>
<comment type="function">
    <text evidence="9">A type II topoisomerase that negatively supercoils closed circular double-stranded (ds) DNA in an ATP-dependent manner to modulate DNA topology and maintain chromosomes in an underwound state. Negative supercoiling favors strand separation, and DNA replication, transcription, recombination and repair, all of which involve strand separation. Also able to catalyze the interconversion of other topological isomers of dsDNA rings, including catenanes and knotted rings. Type II topoisomerases break and join 2 DNA strands simultaneously in an ATP-dependent manner.</text>
</comment>
<dbReference type="EC" id="5.6.2.2" evidence="9"/>
<evidence type="ECO:0000256" key="5">
    <source>
        <dbReference type="ARBA" id="ARBA00023029"/>
    </source>
</evidence>
<dbReference type="Gene3D" id="1.10.268.10">
    <property type="entry name" value="Topoisomerase, domain 3"/>
    <property type="match status" value="1"/>
</dbReference>
<dbReference type="PANTHER" id="PTHR43493:SF5">
    <property type="entry name" value="DNA GYRASE SUBUNIT A, CHLOROPLASTIC_MITOCHONDRIAL"/>
    <property type="match status" value="1"/>
</dbReference>
<keyword evidence="4 9" id="KW-0067">ATP-binding</keyword>
<evidence type="ECO:0000313" key="14">
    <source>
        <dbReference type="Proteomes" id="UP000177690"/>
    </source>
</evidence>
<organism evidence="13 14">
    <name type="scientific">Candidatus Harrisonbacteria bacterium RIFCSPLOWO2_02_FULL_41_13b</name>
    <dbReference type="NCBI Taxonomy" id="1798409"/>
    <lineage>
        <taxon>Bacteria</taxon>
        <taxon>Candidatus Harrisoniibacteriota</taxon>
    </lineage>
</organism>
<evidence type="ECO:0000256" key="6">
    <source>
        <dbReference type="ARBA" id="ARBA00023125"/>
    </source>
</evidence>
<accession>A0A1G1ZU31</accession>
<dbReference type="PANTHER" id="PTHR43493">
    <property type="entry name" value="DNA GYRASE/TOPOISOMERASE SUBUNIT A"/>
    <property type="match status" value="1"/>
</dbReference>
<name>A0A1G1ZU31_9BACT</name>
<keyword evidence="3 9" id="KW-0547">Nucleotide-binding</keyword>
<dbReference type="SUPFAM" id="SSF56719">
    <property type="entry name" value="Type II DNA topoisomerase"/>
    <property type="match status" value="1"/>
</dbReference>
<dbReference type="FunFam" id="2.120.10.90:FF:000005">
    <property type="entry name" value="DNA topoisomerase 4 subunit A"/>
    <property type="match status" value="1"/>
</dbReference>
<dbReference type="GO" id="GO:0005524">
    <property type="term" value="F:ATP binding"/>
    <property type="evidence" value="ECO:0007669"/>
    <property type="project" value="UniProtKB-UniRule"/>
</dbReference>
<dbReference type="InterPro" id="IPR013758">
    <property type="entry name" value="Topo_IIA_A/C_ab"/>
</dbReference>
<dbReference type="InterPro" id="IPR002205">
    <property type="entry name" value="Topo_IIA_dom_A"/>
</dbReference>
<evidence type="ECO:0000256" key="10">
    <source>
        <dbReference type="PROSITE-ProRule" id="PRU01384"/>
    </source>
</evidence>
<reference evidence="13 14" key="1">
    <citation type="journal article" date="2016" name="Nat. Commun.">
        <title>Thousands of microbial genomes shed light on interconnected biogeochemical processes in an aquifer system.</title>
        <authorList>
            <person name="Anantharaman K."/>
            <person name="Brown C.T."/>
            <person name="Hug L.A."/>
            <person name="Sharon I."/>
            <person name="Castelle C.J."/>
            <person name="Probst A.J."/>
            <person name="Thomas B.C."/>
            <person name="Singh A."/>
            <person name="Wilkins M.J."/>
            <person name="Karaoz U."/>
            <person name="Brodie E.L."/>
            <person name="Williams K.H."/>
            <person name="Hubbard S.S."/>
            <person name="Banfield J.F."/>
        </authorList>
    </citation>
    <scope>NUCLEOTIDE SEQUENCE [LARGE SCALE GENOMIC DNA]</scope>
</reference>
<dbReference type="Pfam" id="PF03989">
    <property type="entry name" value="DNA_gyraseA_C"/>
    <property type="match status" value="6"/>
</dbReference>
<dbReference type="InterPro" id="IPR005743">
    <property type="entry name" value="GyrA"/>
</dbReference>
<dbReference type="EMBL" id="MHJL01000010">
    <property type="protein sequence ID" value="OGY67975.1"/>
    <property type="molecule type" value="Genomic_DNA"/>
</dbReference>
<dbReference type="CDD" id="cd00187">
    <property type="entry name" value="TOP4c"/>
    <property type="match status" value="1"/>
</dbReference>
<dbReference type="InterPro" id="IPR013757">
    <property type="entry name" value="Topo_IIA_A_a_sf"/>
</dbReference>
<evidence type="ECO:0000313" key="13">
    <source>
        <dbReference type="EMBL" id="OGY67975.1"/>
    </source>
</evidence>
<comment type="catalytic activity">
    <reaction evidence="1 9 10">
        <text>ATP-dependent breakage, passage and rejoining of double-stranded DNA.</text>
        <dbReference type="EC" id="5.6.2.2"/>
    </reaction>
</comment>
<dbReference type="FunFam" id="3.90.199.10:FF:000001">
    <property type="entry name" value="DNA gyrase subunit A"/>
    <property type="match status" value="1"/>
</dbReference>
<dbReference type="Gene3D" id="3.30.1360.40">
    <property type="match status" value="1"/>
</dbReference>
<dbReference type="GO" id="GO:0034335">
    <property type="term" value="F:DNA negative supercoiling activity"/>
    <property type="evidence" value="ECO:0007669"/>
    <property type="project" value="UniProtKB-ARBA"/>
</dbReference>
<dbReference type="NCBIfam" id="TIGR01063">
    <property type="entry name" value="gyrA"/>
    <property type="match status" value="1"/>
</dbReference>
<dbReference type="GO" id="GO:0003677">
    <property type="term" value="F:DNA binding"/>
    <property type="evidence" value="ECO:0007669"/>
    <property type="project" value="UniProtKB-UniRule"/>
</dbReference>
<evidence type="ECO:0000256" key="4">
    <source>
        <dbReference type="ARBA" id="ARBA00022840"/>
    </source>
</evidence>
<dbReference type="FunFam" id="3.30.1360.40:FF:000002">
    <property type="entry name" value="DNA gyrase subunit A"/>
    <property type="match status" value="1"/>
</dbReference>
<evidence type="ECO:0000256" key="3">
    <source>
        <dbReference type="ARBA" id="ARBA00022741"/>
    </source>
</evidence>
<dbReference type="SMART" id="SM00434">
    <property type="entry name" value="TOP4c"/>
    <property type="match status" value="1"/>
</dbReference>
<dbReference type="NCBIfam" id="NF004043">
    <property type="entry name" value="PRK05560.1"/>
    <property type="match status" value="1"/>
</dbReference>
<comment type="subcellular location">
    <subcellularLocation>
        <location evidence="9">Cytoplasm</location>
    </subcellularLocation>
</comment>
<dbReference type="STRING" id="1798409.A3I24_03195"/>
<dbReference type="Pfam" id="PF00521">
    <property type="entry name" value="DNA_topoisoIV"/>
    <property type="match status" value="1"/>
</dbReference>
<gene>
    <name evidence="9" type="primary">gyrA</name>
    <name evidence="13" type="ORF">A3I24_03195</name>
</gene>
<dbReference type="GO" id="GO:0006261">
    <property type="term" value="P:DNA-templated DNA replication"/>
    <property type="evidence" value="ECO:0007669"/>
    <property type="project" value="UniProtKB-UniRule"/>
</dbReference>
<evidence type="ECO:0000256" key="9">
    <source>
        <dbReference type="HAMAP-Rule" id="MF_01897"/>
    </source>
</evidence>
<feature type="coiled-coil region" evidence="11">
    <location>
        <begin position="440"/>
        <end position="492"/>
    </location>
</feature>
<proteinExistence type="inferred from homology"/>
<evidence type="ECO:0000256" key="1">
    <source>
        <dbReference type="ARBA" id="ARBA00000185"/>
    </source>
</evidence>
<dbReference type="GO" id="GO:0009330">
    <property type="term" value="C:DNA topoisomerase type II (double strand cut, ATP-hydrolyzing) complex"/>
    <property type="evidence" value="ECO:0007669"/>
    <property type="project" value="TreeGrafter"/>
</dbReference>
<dbReference type="AlphaFoldDB" id="A0A1G1ZU31"/>
<dbReference type="InterPro" id="IPR050220">
    <property type="entry name" value="Type_II_DNA_Topoisomerases"/>
</dbReference>
<comment type="subunit">
    <text evidence="8">Heterotetramer composed of ParC and ParE.</text>
</comment>
<dbReference type="Proteomes" id="UP000177690">
    <property type="component" value="Unassembled WGS sequence"/>
</dbReference>
<dbReference type="InterPro" id="IPR013760">
    <property type="entry name" value="Topo_IIA-like_dom_sf"/>
</dbReference>
<dbReference type="FunFam" id="1.10.268.10:FF:000001">
    <property type="entry name" value="DNA gyrase subunit A"/>
    <property type="match status" value="1"/>
</dbReference>
<protein>
    <recommendedName>
        <fullName evidence="9">DNA gyrase subunit A</fullName>
        <ecNumber evidence="9">5.6.2.2</ecNumber>
    </recommendedName>
</protein>
<evidence type="ECO:0000256" key="11">
    <source>
        <dbReference type="SAM" id="Coils"/>
    </source>
</evidence>
<comment type="subunit">
    <text evidence="9">Heterotetramer, composed of two GyrA and two GyrB chains. In the heterotetramer, GyrA contains the active site tyrosine that forms a transient covalent intermediate with DNA, while GyrB binds cofactors and catalyzes ATP hydrolysis.</text>
</comment>
<comment type="miscellaneous">
    <text evidence="9">Few gyrases are as efficient as E.coli at forming negative supercoils. Not all organisms have 2 type II topoisomerases; in organisms with a single type II topoisomerase this enzyme also has to decatenate newly replicated chromosomes.</text>
</comment>
<sequence>MKEKENKKPNTALTRVEPREITEELRDSYLDYAMSVIVARALPDVRDGLKPVHRRILWAMWESGITASDKLRKSANTVGYVMARYHPHGDTAIYDSLVRMAQNFSLRYPLIQGQGNFGSIDGDNAAAMRYTEARLSKIAGELLLDIDKETVNWTPNYDGQFEEPKVLPAKLPNLLINGGLGIAVGMATSIPPHNLTEVIDATLHLIEEPKAESKDLMQFIQGPDFPTGGIIYDRKSIIEAYLTGRGGITTRGVAEIKEKGKEFSIEITAIPYQVNKSELITKMAELVTEKKIEGIRDIRDESDREGMSIVIELKSNANPQKILNQLYQFTDLQKDFHLNMIALANGIQPQLMSVKEILAAYIEHRKEVVRRRAEFDLKKAEERAHILMGLSKALSSIDRVIATIKKSQDKEDAHKNLVKIFKFSDIQANAILEMRLQTLAALEQQKIEEELKEKRKMIAELQLLLKSPQKILQVIKNELAELKTKYGDERKTKVVATGLKDFKEEDLIPKEETVITISRGGYIKRVPPETFRIQKRGGKGLIGSDVAEEDLLSHFMAASTHDNILFFTDRGRVFQTKVYEIPVGSRTAKGKPIQNFLEIPTDENVNAVIAYGNPATPEGKKELDSKFLVMATKNGVIKKTPLADFQNVRRNGIICIKLKKNDLLKWAKLSTGKDEIVISTEKGQAIRFKESQVRPMGRAASGVRAIRLKKDDAVSSMDLVEPQNAKAQKLLVIMANGFGKQTPIAKYRLQNRGGSGIKTAKITAKTGPIVAAQVIDEEEDILAISAKGQIIRTTINTVRVAGRATQGVKIMSLNAGDKVAGIICI</sequence>
<feature type="domain" description="Topo IIA-type catalytic" evidence="12">
    <location>
        <begin position="42"/>
        <end position="507"/>
    </location>
</feature>
<dbReference type="GO" id="GO:0005737">
    <property type="term" value="C:cytoplasm"/>
    <property type="evidence" value="ECO:0007669"/>
    <property type="project" value="UniProtKB-SubCell"/>
</dbReference>
<dbReference type="Gene3D" id="2.120.10.90">
    <property type="entry name" value="DNA gyrase/topoisomerase IV, subunit A, C-terminal"/>
    <property type="match status" value="1"/>
</dbReference>
<keyword evidence="7 9" id="KW-0413">Isomerase</keyword>
<keyword evidence="5 9" id="KW-0799">Topoisomerase</keyword>
<keyword evidence="11" id="KW-0175">Coiled coil</keyword>